<dbReference type="HOGENOM" id="CLU_1669060_0_0_1"/>
<protein>
    <submittedName>
        <fullName evidence="2">Uncharacterized protein</fullName>
    </submittedName>
</protein>
<dbReference type="Gene3D" id="3.40.50.150">
    <property type="entry name" value="Vaccinia Virus protein VP39"/>
    <property type="match status" value="1"/>
</dbReference>
<dbReference type="EMBL" id="ANFO01000576">
    <property type="protein sequence ID" value="KGQ08471.1"/>
    <property type="molecule type" value="Genomic_DNA"/>
</dbReference>
<organism evidence="2 3">
    <name type="scientific">Beauveria bassiana D1-5</name>
    <dbReference type="NCBI Taxonomy" id="1245745"/>
    <lineage>
        <taxon>Eukaryota</taxon>
        <taxon>Fungi</taxon>
        <taxon>Dikarya</taxon>
        <taxon>Ascomycota</taxon>
        <taxon>Pezizomycotina</taxon>
        <taxon>Sordariomycetes</taxon>
        <taxon>Hypocreomycetidae</taxon>
        <taxon>Hypocreales</taxon>
        <taxon>Cordycipitaceae</taxon>
        <taxon>Beauveria</taxon>
    </lineage>
</organism>
<gene>
    <name evidence="2" type="ORF">BBAD15_g6215</name>
</gene>
<proteinExistence type="predicted"/>
<name>A0A0A2VKQ2_BEABA</name>
<accession>A0A0A2VKQ2</accession>
<dbReference type="InterPro" id="IPR029063">
    <property type="entry name" value="SAM-dependent_MTases_sf"/>
</dbReference>
<feature type="region of interest" description="Disordered" evidence="1">
    <location>
        <begin position="89"/>
        <end position="120"/>
    </location>
</feature>
<sequence>MPFHVKQRLMPTSTMTRGQMPFGICDGGLALSRWGTGRCLEFSESPGRWLLTSIRGHDGDCHARSPVRGRGSGSLALAWATKRCATTSQGSTRVTGIESNPHSGPEIEAQESQHAGAPRRRAGSVNMVLCSVSDEETMLREIYRVLKLGSRFILWEHH</sequence>
<dbReference type="SUPFAM" id="SSF53335">
    <property type="entry name" value="S-adenosyl-L-methionine-dependent methyltransferases"/>
    <property type="match status" value="1"/>
</dbReference>
<evidence type="ECO:0000313" key="3">
    <source>
        <dbReference type="Proteomes" id="UP000030106"/>
    </source>
</evidence>
<reference evidence="2 3" key="1">
    <citation type="submission" date="2012-10" db="EMBL/GenBank/DDBJ databases">
        <title>Genome sequencing and analysis of entomopathogenic fungi Beauveria bassiana D1-5.</title>
        <authorList>
            <person name="Li Q."/>
            <person name="Wang L."/>
            <person name="Zhang Z."/>
            <person name="Wang Q."/>
            <person name="Ren J."/>
            <person name="Wang M."/>
            <person name="Xu W."/>
            <person name="Wang J."/>
            <person name="Lu Y."/>
            <person name="Du Q."/>
            <person name="Sun Z."/>
        </authorList>
    </citation>
    <scope>NUCLEOTIDE SEQUENCE [LARGE SCALE GENOMIC DNA]</scope>
    <source>
        <strain evidence="2 3">D1-5</strain>
    </source>
</reference>
<evidence type="ECO:0000313" key="2">
    <source>
        <dbReference type="EMBL" id="KGQ08471.1"/>
    </source>
</evidence>
<dbReference type="AlphaFoldDB" id="A0A0A2VKQ2"/>
<feature type="compositionally biased region" description="Polar residues" evidence="1">
    <location>
        <begin position="89"/>
        <end position="102"/>
    </location>
</feature>
<dbReference type="Proteomes" id="UP000030106">
    <property type="component" value="Unassembled WGS sequence"/>
</dbReference>
<comment type="caution">
    <text evidence="2">The sequence shown here is derived from an EMBL/GenBank/DDBJ whole genome shotgun (WGS) entry which is preliminary data.</text>
</comment>
<evidence type="ECO:0000256" key="1">
    <source>
        <dbReference type="SAM" id="MobiDB-lite"/>
    </source>
</evidence>